<sequence>MKYEDVKKLEAGDKIVIRLAIDDVDRLNEILPNTDEKEWFSLQLYKTQILGKVSDFWQQKIRFTKAEKAEFDDIRTRTRELFRAFEAIGSPDTYYPHLKHWIKKDDYPLYRNDREILFAKAWYCPEWIQVEKEKEYYIKILGNYLVRSSSIELVNKKAADKFTINEILEMNSWPKFAEVDLTKCKEVIENEN</sequence>
<comment type="caution">
    <text evidence="1">The sequence shown here is derived from an EMBL/GenBank/DDBJ whole genome shotgun (WGS) entry which is preliminary data.</text>
</comment>
<dbReference type="GeneID" id="98320184"/>
<gene>
    <name evidence="1" type="ORF">FC89_GL000297</name>
</gene>
<dbReference type="AlphaFoldDB" id="A0A0R1VYQ4"/>
<protein>
    <submittedName>
        <fullName evidence="1">Uncharacterized protein</fullName>
    </submittedName>
</protein>
<reference evidence="1 2" key="1">
    <citation type="journal article" date="2015" name="Genome Announc.">
        <title>Expanding the biotechnology potential of lactobacilli through comparative genomics of 213 strains and associated genera.</title>
        <authorList>
            <person name="Sun Z."/>
            <person name="Harris H.M."/>
            <person name="McCann A."/>
            <person name="Guo C."/>
            <person name="Argimon S."/>
            <person name="Zhang W."/>
            <person name="Yang X."/>
            <person name="Jeffery I.B."/>
            <person name="Cooney J.C."/>
            <person name="Kagawa T.F."/>
            <person name="Liu W."/>
            <person name="Song Y."/>
            <person name="Salvetti E."/>
            <person name="Wrobel A."/>
            <person name="Rasinkangas P."/>
            <person name="Parkhill J."/>
            <person name="Rea M.C."/>
            <person name="O'Sullivan O."/>
            <person name="Ritari J."/>
            <person name="Douillard F.P."/>
            <person name="Paul Ross R."/>
            <person name="Yang R."/>
            <person name="Briner A.E."/>
            <person name="Felis G.E."/>
            <person name="de Vos W.M."/>
            <person name="Barrangou R."/>
            <person name="Klaenhammer T.R."/>
            <person name="Caufield P.W."/>
            <person name="Cui Y."/>
            <person name="Zhang H."/>
            <person name="O'Toole P.W."/>
        </authorList>
    </citation>
    <scope>NUCLEOTIDE SEQUENCE [LARGE SCALE GENOMIC DNA]</scope>
    <source>
        <strain evidence="1 2">DSM 18630</strain>
    </source>
</reference>
<dbReference type="EMBL" id="AZGB01000009">
    <property type="protein sequence ID" value="KRM06988.1"/>
    <property type="molecule type" value="Genomic_DNA"/>
</dbReference>
<proteinExistence type="predicted"/>
<name>A0A0R1VYQ4_9LACO</name>
<evidence type="ECO:0000313" key="1">
    <source>
        <dbReference type="EMBL" id="KRM06988.1"/>
    </source>
</evidence>
<dbReference type="RefSeq" id="WP_057871093.1">
    <property type="nucleotide sequence ID" value="NZ_AZGB01000009.1"/>
</dbReference>
<organism evidence="1 2">
    <name type="scientific">Liquorilactobacillus ghanensis DSM 18630</name>
    <dbReference type="NCBI Taxonomy" id="1423750"/>
    <lineage>
        <taxon>Bacteria</taxon>
        <taxon>Bacillati</taxon>
        <taxon>Bacillota</taxon>
        <taxon>Bacilli</taxon>
        <taxon>Lactobacillales</taxon>
        <taxon>Lactobacillaceae</taxon>
        <taxon>Liquorilactobacillus</taxon>
    </lineage>
</organism>
<dbReference type="PATRIC" id="fig|1423750.3.peg.307"/>
<accession>A0A0R1VYQ4</accession>
<evidence type="ECO:0000313" key="2">
    <source>
        <dbReference type="Proteomes" id="UP000051451"/>
    </source>
</evidence>
<keyword evidence="2" id="KW-1185">Reference proteome</keyword>
<dbReference type="STRING" id="1423750.FC89_GL000297"/>
<dbReference type="Proteomes" id="UP000051451">
    <property type="component" value="Unassembled WGS sequence"/>
</dbReference>